<evidence type="ECO:0000259" key="9">
    <source>
        <dbReference type="PROSITE" id="PS50928"/>
    </source>
</evidence>
<sequence>MTFFQIFFELVKTLPSMFLLYITTIVFSVPLGILGALSYTGKNKIIKFLISTYTWIFRGTPLMLQLLMVYYGLPLIKIKGYSITLTAYMAVAITFVINYAAYLIEIIRSGLESIDKGQHEAAKVLGYTYWQKIIYIILPQALRRVLPTLGNEAITLIKDTSLMYILAVTEVMKRTKDLANISYTITPYICAIIIYLILSFCIDRLFKVIEKRNKVRI</sequence>
<evidence type="ECO:0000256" key="7">
    <source>
        <dbReference type="ARBA" id="ARBA00023136"/>
    </source>
</evidence>
<dbReference type="InterPro" id="IPR010065">
    <property type="entry name" value="AA_ABC_transptr_permease_3TM"/>
</dbReference>
<feature type="transmembrane region" description="Helical" evidence="8">
    <location>
        <begin position="185"/>
        <end position="206"/>
    </location>
</feature>
<dbReference type="CDD" id="cd06261">
    <property type="entry name" value="TM_PBP2"/>
    <property type="match status" value="1"/>
</dbReference>
<keyword evidence="4 8" id="KW-0812">Transmembrane</keyword>
<keyword evidence="2 8" id="KW-0813">Transport</keyword>
<dbReference type="KEGG" id="lrug:AB8B22_04750"/>
<gene>
    <name evidence="10" type="ORF">AB8B22_04750</name>
</gene>
<keyword evidence="3" id="KW-1003">Cell membrane</keyword>
<dbReference type="Gene3D" id="1.10.3720.10">
    <property type="entry name" value="MetI-like"/>
    <property type="match status" value="1"/>
</dbReference>
<dbReference type="PANTHER" id="PTHR30614:SF0">
    <property type="entry name" value="L-CYSTINE TRANSPORT SYSTEM PERMEASE PROTEIN TCYL"/>
    <property type="match status" value="1"/>
</dbReference>
<dbReference type="GO" id="GO:0043190">
    <property type="term" value="C:ATP-binding cassette (ABC) transporter complex"/>
    <property type="evidence" value="ECO:0007669"/>
    <property type="project" value="InterPro"/>
</dbReference>
<reference evidence="10" key="1">
    <citation type="submission" date="2024-07" db="EMBL/GenBank/DDBJ databases">
        <authorList>
            <person name="Li X.-J."/>
            <person name="Wang X."/>
        </authorList>
    </citation>
    <scope>NUCLEOTIDE SEQUENCE</scope>
    <source>
        <strain evidence="10">HSP-334</strain>
    </source>
</reference>
<keyword evidence="7 8" id="KW-0472">Membrane</keyword>
<evidence type="ECO:0000256" key="5">
    <source>
        <dbReference type="ARBA" id="ARBA00022970"/>
    </source>
</evidence>
<organism evidence="10">
    <name type="scientific">Leptotrichia rugosa</name>
    <dbReference type="NCBI Taxonomy" id="3239302"/>
    <lineage>
        <taxon>Bacteria</taxon>
        <taxon>Fusobacteriati</taxon>
        <taxon>Fusobacteriota</taxon>
        <taxon>Fusobacteriia</taxon>
        <taxon>Fusobacteriales</taxon>
        <taxon>Leptotrichiaceae</taxon>
        <taxon>Leptotrichia</taxon>
    </lineage>
</organism>
<evidence type="ECO:0000256" key="2">
    <source>
        <dbReference type="ARBA" id="ARBA00022448"/>
    </source>
</evidence>
<protein>
    <submittedName>
        <fullName evidence="10">Amino acid ABC transporter permease</fullName>
    </submittedName>
</protein>
<name>A0AB39VJ93_9FUSO</name>
<proteinExistence type="inferred from homology"/>
<dbReference type="RefSeq" id="WP_094080810.1">
    <property type="nucleotide sequence ID" value="NZ_CP165644.1"/>
</dbReference>
<evidence type="ECO:0000256" key="6">
    <source>
        <dbReference type="ARBA" id="ARBA00022989"/>
    </source>
</evidence>
<feature type="transmembrane region" description="Helical" evidence="8">
    <location>
        <begin position="18"/>
        <end position="40"/>
    </location>
</feature>
<keyword evidence="5" id="KW-0029">Amino-acid transport</keyword>
<dbReference type="PANTHER" id="PTHR30614">
    <property type="entry name" value="MEMBRANE COMPONENT OF AMINO ACID ABC TRANSPORTER"/>
    <property type="match status" value="1"/>
</dbReference>
<accession>A0AB39VJ93</accession>
<feature type="domain" description="ABC transmembrane type-1" evidence="9">
    <location>
        <begin position="14"/>
        <end position="206"/>
    </location>
</feature>
<dbReference type="Pfam" id="PF00528">
    <property type="entry name" value="BPD_transp_1"/>
    <property type="match status" value="1"/>
</dbReference>
<feature type="transmembrane region" description="Helical" evidence="8">
    <location>
        <begin position="85"/>
        <end position="104"/>
    </location>
</feature>
<comment type="similarity">
    <text evidence="8">Belongs to the binding-protein-dependent transport system permease family.</text>
</comment>
<evidence type="ECO:0000256" key="1">
    <source>
        <dbReference type="ARBA" id="ARBA00004651"/>
    </source>
</evidence>
<dbReference type="GO" id="GO:0022857">
    <property type="term" value="F:transmembrane transporter activity"/>
    <property type="evidence" value="ECO:0007669"/>
    <property type="project" value="InterPro"/>
</dbReference>
<dbReference type="AlphaFoldDB" id="A0AB39VJ93"/>
<comment type="subcellular location">
    <subcellularLocation>
        <location evidence="1 8">Cell membrane</location>
        <topology evidence="1 8">Multi-pass membrane protein</topology>
    </subcellularLocation>
</comment>
<evidence type="ECO:0000256" key="3">
    <source>
        <dbReference type="ARBA" id="ARBA00022475"/>
    </source>
</evidence>
<keyword evidence="6 8" id="KW-1133">Transmembrane helix</keyword>
<dbReference type="PROSITE" id="PS50928">
    <property type="entry name" value="ABC_TM1"/>
    <property type="match status" value="1"/>
</dbReference>
<evidence type="ECO:0000256" key="4">
    <source>
        <dbReference type="ARBA" id="ARBA00022692"/>
    </source>
</evidence>
<dbReference type="NCBIfam" id="TIGR01726">
    <property type="entry name" value="HEQRo_perm_3TM"/>
    <property type="match status" value="1"/>
</dbReference>
<dbReference type="InterPro" id="IPR035906">
    <property type="entry name" value="MetI-like_sf"/>
</dbReference>
<dbReference type="InterPro" id="IPR043429">
    <property type="entry name" value="ArtM/GltK/GlnP/TcyL/YhdX-like"/>
</dbReference>
<dbReference type="InterPro" id="IPR000515">
    <property type="entry name" value="MetI-like"/>
</dbReference>
<dbReference type="SUPFAM" id="SSF161098">
    <property type="entry name" value="MetI-like"/>
    <property type="match status" value="1"/>
</dbReference>
<dbReference type="EMBL" id="CP165644">
    <property type="protein sequence ID" value="XDU67808.1"/>
    <property type="molecule type" value="Genomic_DNA"/>
</dbReference>
<feature type="transmembrane region" description="Helical" evidence="8">
    <location>
        <begin position="52"/>
        <end position="73"/>
    </location>
</feature>
<dbReference type="GO" id="GO:0006865">
    <property type="term" value="P:amino acid transport"/>
    <property type="evidence" value="ECO:0007669"/>
    <property type="project" value="UniProtKB-KW"/>
</dbReference>
<evidence type="ECO:0000256" key="8">
    <source>
        <dbReference type="RuleBase" id="RU363032"/>
    </source>
</evidence>
<evidence type="ECO:0000313" key="10">
    <source>
        <dbReference type="EMBL" id="XDU67808.1"/>
    </source>
</evidence>